<accession>A0A1V0S9A5</accession>
<organism evidence="1">
    <name type="scientific">Catovirus CTV1</name>
    <dbReference type="NCBI Taxonomy" id="1977631"/>
    <lineage>
        <taxon>Viruses</taxon>
        <taxon>Varidnaviria</taxon>
        <taxon>Bamfordvirae</taxon>
        <taxon>Nucleocytoviricota</taxon>
        <taxon>Megaviricetes</taxon>
        <taxon>Imitervirales</taxon>
        <taxon>Mimiviridae</taxon>
        <taxon>Klosneuvirinae</taxon>
        <taxon>Catovirus</taxon>
    </lineage>
</organism>
<gene>
    <name evidence="1" type="ORF">Catovirus_1_314</name>
</gene>
<proteinExistence type="predicted"/>
<protein>
    <submittedName>
        <fullName evidence="1">Uncharacterized protein</fullName>
    </submittedName>
</protein>
<evidence type="ECO:0000313" key="1">
    <source>
        <dbReference type="EMBL" id="ARF08264.1"/>
    </source>
</evidence>
<sequence length="377" mass="44708">MEKLPLDMDNIELSEWKKVYEILNSLIESKDFTTNELLDYFRNILDFDRFIILDRCNTPNHFSYSILYALIDYYDEDENIEHIHAKIINDMYHLIIHSMLSNQEIDVVSENNIRLCICICYLMMMEDENENERLEKSSKLYDSLIQNKLCNDYFVFKETVYLFDLLVKNGSIISNIKDSVHIQYFNILWKHLKYDNNVLNFLLDNFDDQSSPDDYSRIIIDDLIDKLCDYYIFRYIEQTKKLLKGNYKHKEKLLSPNELMDSYANYEDLINFIKTKSIPINDDIKNKIMHMACKNSALSVQLKKIKKQFNLKFDDKCMEIYCENKSSGISGFLFLLDEGCNIKFNDFCKYVKTLGGKNTEKVINAVLSKAKKNDFIL</sequence>
<dbReference type="EMBL" id="KY684083">
    <property type="protein sequence ID" value="ARF08264.1"/>
    <property type="molecule type" value="Genomic_DNA"/>
</dbReference>
<name>A0A1V0S9A5_9VIRU</name>
<reference evidence="1" key="1">
    <citation type="journal article" date="2017" name="Science">
        <title>Giant viruses with an expanded complement of translation system components.</title>
        <authorList>
            <person name="Schulz F."/>
            <person name="Yutin N."/>
            <person name="Ivanova N.N."/>
            <person name="Ortega D.R."/>
            <person name="Lee T.K."/>
            <person name="Vierheilig J."/>
            <person name="Daims H."/>
            <person name="Horn M."/>
            <person name="Wagner M."/>
            <person name="Jensen G.J."/>
            <person name="Kyrpides N.C."/>
            <person name="Koonin E.V."/>
            <person name="Woyke T."/>
        </authorList>
    </citation>
    <scope>NUCLEOTIDE SEQUENCE</scope>
    <source>
        <strain evidence="1">CTV1</strain>
    </source>
</reference>